<dbReference type="Proteomes" id="UP001165064">
    <property type="component" value="Unassembled WGS sequence"/>
</dbReference>
<gene>
    <name evidence="1" type="ORF">Amon02_001060400</name>
</gene>
<organism evidence="1 2">
    <name type="scientific">Ambrosiozyma monospora</name>
    <name type="common">Yeast</name>
    <name type="synonym">Endomycopsis monosporus</name>
    <dbReference type="NCBI Taxonomy" id="43982"/>
    <lineage>
        <taxon>Eukaryota</taxon>
        <taxon>Fungi</taxon>
        <taxon>Dikarya</taxon>
        <taxon>Ascomycota</taxon>
        <taxon>Saccharomycotina</taxon>
        <taxon>Pichiomycetes</taxon>
        <taxon>Pichiales</taxon>
        <taxon>Pichiaceae</taxon>
        <taxon>Ambrosiozyma</taxon>
    </lineage>
</organism>
<name>A0ACB5U0P9_AMBMO</name>
<accession>A0ACB5U0P9</accession>
<dbReference type="EMBL" id="BSXS01010841">
    <property type="protein sequence ID" value="GME99053.1"/>
    <property type="molecule type" value="Genomic_DNA"/>
</dbReference>
<comment type="caution">
    <text evidence="1">The sequence shown here is derived from an EMBL/GenBank/DDBJ whole genome shotgun (WGS) entry which is preliminary data.</text>
</comment>
<evidence type="ECO:0000313" key="2">
    <source>
        <dbReference type="Proteomes" id="UP001165064"/>
    </source>
</evidence>
<evidence type="ECO:0000313" key="1">
    <source>
        <dbReference type="EMBL" id="GME99053.1"/>
    </source>
</evidence>
<sequence length="202" mass="22899">MEESTDYYQNATFMNLRHMDPSNNPINYTRLFVPCTVLAFLVQIIGAGLSGHPDQDKATIGVYILFAGMLWQVLIMTIFLLIAVYFAYKVSVNKNYLDQRFTAIRKTSFFKGIMLAFGGAFTLFYARSIYRVVELANGFGSHIMHNETLFLVLDGALCTLAVLLLSVFHPGFAFKRTKKAIQVDTESILMKRKLTFEFSSLV</sequence>
<reference evidence="1" key="1">
    <citation type="submission" date="2023-04" db="EMBL/GenBank/DDBJ databases">
        <title>Ambrosiozyma monospora NBRC 10751.</title>
        <authorList>
            <person name="Ichikawa N."/>
            <person name="Sato H."/>
            <person name="Tonouchi N."/>
        </authorList>
    </citation>
    <scope>NUCLEOTIDE SEQUENCE</scope>
    <source>
        <strain evidence="1">NBRC 10751</strain>
    </source>
</reference>
<proteinExistence type="predicted"/>
<protein>
    <submittedName>
        <fullName evidence="1">Unnamed protein product</fullName>
    </submittedName>
</protein>
<keyword evidence="2" id="KW-1185">Reference proteome</keyword>